<dbReference type="OrthoDB" id="5673at2759"/>
<dbReference type="PANTHER" id="PTHR31303:SF1">
    <property type="entry name" value="CTP-DEPENDENT DIACYLGLYCEROL KINASE 1"/>
    <property type="match status" value="1"/>
</dbReference>
<dbReference type="Proteomes" id="UP000789342">
    <property type="component" value="Unassembled WGS sequence"/>
</dbReference>
<keyword evidence="1" id="KW-0472">Membrane</keyword>
<feature type="transmembrane region" description="Helical" evidence="1">
    <location>
        <begin position="220"/>
        <end position="238"/>
    </location>
</feature>
<keyword evidence="1" id="KW-0812">Transmembrane</keyword>
<feature type="transmembrane region" description="Helical" evidence="1">
    <location>
        <begin position="123"/>
        <end position="140"/>
    </location>
</feature>
<comment type="caution">
    <text evidence="2">The sequence shown here is derived from an EMBL/GenBank/DDBJ whole genome shotgun (WGS) entry which is preliminary data.</text>
</comment>
<dbReference type="GO" id="GO:0005789">
    <property type="term" value="C:endoplasmic reticulum membrane"/>
    <property type="evidence" value="ECO:0007669"/>
    <property type="project" value="TreeGrafter"/>
</dbReference>
<keyword evidence="3" id="KW-1185">Reference proteome</keyword>
<proteinExistence type="predicted"/>
<reference evidence="2" key="1">
    <citation type="submission" date="2021-06" db="EMBL/GenBank/DDBJ databases">
        <authorList>
            <person name="Kallberg Y."/>
            <person name="Tangrot J."/>
            <person name="Rosling A."/>
        </authorList>
    </citation>
    <scope>NUCLEOTIDE SEQUENCE</scope>
    <source>
        <strain evidence="2">CL551</strain>
    </source>
</reference>
<protein>
    <submittedName>
        <fullName evidence="2">14976_t:CDS:1</fullName>
    </submittedName>
</protein>
<dbReference type="GO" id="GO:0004143">
    <property type="term" value="F:ATP-dependent diacylglycerol kinase activity"/>
    <property type="evidence" value="ECO:0007669"/>
    <property type="project" value="InterPro"/>
</dbReference>
<evidence type="ECO:0000313" key="2">
    <source>
        <dbReference type="EMBL" id="CAG8449044.1"/>
    </source>
</evidence>
<dbReference type="Pfam" id="PF01148">
    <property type="entry name" value="CTP_transf_1"/>
    <property type="match status" value="1"/>
</dbReference>
<name>A0A9N8VAQ2_9GLOM</name>
<dbReference type="InterPro" id="IPR037997">
    <property type="entry name" value="Dgk1-like"/>
</dbReference>
<evidence type="ECO:0000256" key="1">
    <source>
        <dbReference type="SAM" id="Phobius"/>
    </source>
</evidence>
<feature type="transmembrane region" description="Helical" evidence="1">
    <location>
        <begin position="250"/>
        <end position="271"/>
    </location>
</feature>
<dbReference type="AlphaFoldDB" id="A0A9N8VAQ2"/>
<evidence type="ECO:0000313" key="3">
    <source>
        <dbReference type="Proteomes" id="UP000789342"/>
    </source>
</evidence>
<dbReference type="GO" id="GO:0006654">
    <property type="term" value="P:phosphatidic acid biosynthetic process"/>
    <property type="evidence" value="ECO:0007669"/>
    <property type="project" value="TreeGrafter"/>
</dbReference>
<feature type="transmembrane region" description="Helical" evidence="1">
    <location>
        <begin position="146"/>
        <end position="167"/>
    </location>
</feature>
<keyword evidence="1" id="KW-1133">Transmembrane helix</keyword>
<sequence length="280" mass="31404">MAIHRNIAYKNRYVKQKLNDWRKQNGILEAEQLLKDINGINNTTQVKTKDLEIPRKALHSSIGFITLYLYPTTDPILVRNSLLVVFTIVLTADLLRFNNATFNELYIKVMGFLMREKEKKHKINGVVFYLAGCIGVLSIFPKDIAAMSILILSWCDTAASFFGRKYGHYTYRFSNGKSLAGTLGAIAIGSLAALMFWGVVTRQDQSNLTINERSWIPERSAFPLLLLALLNGIIGGVSELIDLWELDDNLVIPLAAGSFLWMLLRGLGLGIGESWISSFL</sequence>
<gene>
    <name evidence="2" type="ORF">AMORRO_LOCUS804</name>
</gene>
<feature type="transmembrane region" description="Helical" evidence="1">
    <location>
        <begin position="179"/>
        <end position="200"/>
    </location>
</feature>
<dbReference type="PANTHER" id="PTHR31303">
    <property type="entry name" value="CTP-DEPENDENT DIACYLGLYCEROL KINASE 1"/>
    <property type="match status" value="1"/>
</dbReference>
<dbReference type="EMBL" id="CAJVPV010000255">
    <property type="protein sequence ID" value="CAG8449044.1"/>
    <property type="molecule type" value="Genomic_DNA"/>
</dbReference>
<accession>A0A9N8VAQ2</accession>
<organism evidence="2 3">
    <name type="scientific">Acaulospora morrowiae</name>
    <dbReference type="NCBI Taxonomy" id="94023"/>
    <lineage>
        <taxon>Eukaryota</taxon>
        <taxon>Fungi</taxon>
        <taxon>Fungi incertae sedis</taxon>
        <taxon>Mucoromycota</taxon>
        <taxon>Glomeromycotina</taxon>
        <taxon>Glomeromycetes</taxon>
        <taxon>Diversisporales</taxon>
        <taxon>Acaulosporaceae</taxon>
        <taxon>Acaulospora</taxon>
    </lineage>
</organism>